<dbReference type="AlphaFoldDB" id="A0A7S2TML2"/>
<feature type="transmembrane region" description="Helical" evidence="1">
    <location>
        <begin position="25"/>
        <end position="45"/>
    </location>
</feature>
<keyword evidence="1" id="KW-0472">Membrane</keyword>
<feature type="transmembrane region" description="Helical" evidence="1">
    <location>
        <begin position="307"/>
        <end position="329"/>
    </location>
</feature>
<dbReference type="EMBL" id="HBHP01012440">
    <property type="protein sequence ID" value="CAD9759574.1"/>
    <property type="molecule type" value="Transcribed_RNA"/>
</dbReference>
<organism evidence="2">
    <name type="scientific">Lotharella oceanica</name>
    <dbReference type="NCBI Taxonomy" id="641309"/>
    <lineage>
        <taxon>Eukaryota</taxon>
        <taxon>Sar</taxon>
        <taxon>Rhizaria</taxon>
        <taxon>Cercozoa</taxon>
        <taxon>Chlorarachniophyceae</taxon>
        <taxon>Lotharella</taxon>
    </lineage>
</organism>
<sequence length="345" mass="36055">MGPWASAPAAENTVSSTLDMRGLPVLITLIASFLTTGVFAGGFAVEIEYKNNSCTAPHKVKYSALNYCTECNGCGSIYSHQKVAVDATTFTMYTYTTTDCTGTASVYSTATVGTCVPDGSDSKKVTGFIAAGSLSITDFAVATLTFSDVACSAGTVTEMQAFEGDTCLYDSSPPKKVMYHCAPNVVGFYKEENNPGTCTVNPSGYSTFSNHTSLREMTNKGVCYNDDGSGKRELLLCNAGNFFYRNTSLAASNDPPVGPYNNNQILTSAGNSPLYCTGTDCAVTHGLPGSSPTSSPKNDDDDDDTTITIAVVVSVVGVAIAGAGLFFFWKNNAKASAVSTADDAL</sequence>
<gene>
    <name evidence="2" type="ORF">LSP00402_LOCUS7730</name>
</gene>
<proteinExistence type="predicted"/>
<reference evidence="2" key="1">
    <citation type="submission" date="2021-01" db="EMBL/GenBank/DDBJ databases">
        <authorList>
            <person name="Corre E."/>
            <person name="Pelletier E."/>
            <person name="Niang G."/>
            <person name="Scheremetjew M."/>
            <person name="Finn R."/>
            <person name="Kale V."/>
            <person name="Holt S."/>
            <person name="Cochrane G."/>
            <person name="Meng A."/>
            <person name="Brown T."/>
            <person name="Cohen L."/>
        </authorList>
    </citation>
    <scope>NUCLEOTIDE SEQUENCE</scope>
    <source>
        <strain evidence="2">CCMP622</strain>
    </source>
</reference>
<protein>
    <submittedName>
        <fullName evidence="2">Uncharacterized protein</fullName>
    </submittedName>
</protein>
<accession>A0A7S2TML2</accession>
<evidence type="ECO:0000313" key="2">
    <source>
        <dbReference type="EMBL" id="CAD9759574.1"/>
    </source>
</evidence>
<keyword evidence="1" id="KW-0812">Transmembrane</keyword>
<evidence type="ECO:0000256" key="1">
    <source>
        <dbReference type="SAM" id="Phobius"/>
    </source>
</evidence>
<keyword evidence="1" id="KW-1133">Transmembrane helix</keyword>
<name>A0A7S2TML2_9EUKA</name>